<accession>A0AA43TVK8</accession>
<proteinExistence type="inferred from homology"/>
<dbReference type="Gene3D" id="1.10.630.10">
    <property type="entry name" value="Cytochrome P450"/>
    <property type="match status" value="1"/>
</dbReference>
<organism evidence="10 11">
    <name type="scientific">Ramalina farinacea</name>
    <dbReference type="NCBI Taxonomy" id="258253"/>
    <lineage>
        <taxon>Eukaryota</taxon>
        <taxon>Fungi</taxon>
        <taxon>Dikarya</taxon>
        <taxon>Ascomycota</taxon>
        <taxon>Pezizomycotina</taxon>
        <taxon>Lecanoromycetes</taxon>
        <taxon>OSLEUM clade</taxon>
        <taxon>Lecanoromycetidae</taxon>
        <taxon>Lecanorales</taxon>
        <taxon>Lecanorineae</taxon>
        <taxon>Ramalinaceae</taxon>
        <taxon>Ramalina</taxon>
    </lineage>
</organism>
<dbReference type="AlphaFoldDB" id="A0AA43TVK8"/>
<evidence type="ECO:0000256" key="2">
    <source>
        <dbReference type="ARBA" id="ARBA00010617"/>
    </source>
</evidence>
<dbReference type="InterPro" id="IPR017972">
    <property type="entry name" value="Cyt_P450_CS"/>
</dbReference>
<protein>
    <recommendedName>
        <fullName evidence="12">Cytochrome P450</fullName>
    </recommendedName>
</protein>
<evidence type="ECO:0000256" key="3">
    <source>
        <dbReference type="ARBA" id="ARBA00022723"/>
    </source>
</evidence>
<dbReference type="GO" id="GO:0016705">
    <property type="term" value="F:oxidoreductase activity, acting on paired donors, with incorporation or reduction of molecular oxygen"/>
    <property type="evidence" value="ECO:0007669"/>
    <property type="project" value="InterPro"/>
</dbReference>
<evidence type="ECO:0000256" key="6">
    <source>
        <dbReference type="ARBA" id="ARBA00023033"/>
    </source>
</evidence>
<evidence type="ECO:0000256" key="4">
    <source>
        <dbReference type="ARBA" id="ARBA00023002"/>
    </source>
</evidence>
<keyword evidence="6 8" id="KW-0503">Monooxygenase</keyword>
<evidence type="ECO:0000313" key="11">
    <source>
        <dbReference type="Proteomes" id="UP001161017"/>
    </source>
</evidence>
<evidence type="ECO:0000256" key="1">
    <source>
        <dbReference type="ARBA" id="ARBA00001971"/>
    </source>
</evidence>
<dbReference type="PANTHER" id="PTHR46206:SF6">
    <property type="entry name" value="CYTOCHROME P450 MONOOXYGENASE AN1598-RELATED"/>
    <property type="match status" value="1"/>
</dbReference>
<dbReference type="SUPFAM" id="SSF48264">
    <property type="entry name" value="Cytochrome P450"/>
    <property type="match status" value="1"/>
</dbReference>
<keyword evidence="3 7" id="KW-0479">Metal-binding</keyword>
<feature type="compositionally biased region" description="Low complexity" evidence="9">
    <location>
        <begin position="58"/>
        <end position="78"/>
    </location>
</feature>
<dbReference type="EMBL" id="JAPUFD010000009">
    <property type="protein sequence ID" value="MDI1489524.1"/>
    <property type="molecule type" value="Genomic_DNA"/>
</dbReference>
<comment type="caution">
    <text evidence="10">The sequence shown here is derived from an EMBL/GenBank/DDBJ whole genome shotgun (WGS) entry which is preliminary data.</text>
</comment>
<name>A0AA43TVK8_9LECA</name>
<dbReference type="GO" id="GO:0004497">
    <property type="term" value="F:monooxygenase activity"/>
    <property type="evidence" value="ECO:0007669"/>
    <property type="project" value="UniProtKB-KW"/>
</dbReference>
<dbReference type="PRINTS" id="PR00465">
    <property type="entry name" value="EP450IV"/>
</dbReference>
<comment type="cofactor">
    <cofactor evidence="1 7">
        <name>heme</name>
        <dbReference type="ChEBI" id="CHEBI:30413"/>
    </cofactor>
</comment>
<reference evidence="10" key="1">
    <citation type="journal article" date="2023" name="Genome Biol. Evol.">
        <title>First Whole Genome Sequence and Flow Cytometry Genome Size Data for the Lichen-Forming Fungus Ramalina farinacea (Ascomycota).</title>
        <authorList>
            <person name="Llewellyn T."/>
            <person name="Mian S."/>
            <person name="Hill R."/>
            <person name="Leitch I.J."/>
            <person name="Gaya E."/>
        </authorList>
    </citation>
    <scope>NUCLEOTIDE SEQUENCE</scope>
    <source>
        <strain evidence="10">LIQ254RAFAR</strain>
    </source>
</reference>
<feature type="region of interest" description="Disordered" evidence="9">
    <location>
        <begin position="43"/>
        <end position="79"/>
    </location>
</feature>
<gene>
    <name evidence="10" type="ORF">OHK93_008803</name>
</gene>
<comment type="similarity">
    <text evidence="2 8">Belongs to the cytochrome P450 family.</text>
</comment>
<dbReference type="GO" id="GO:0020037">
    <property type="term" value="F:heme binding"/>
    <property type="evidence" value="ECO:0007669"/>
    <property type="project" value="InterPro"/>
</dbReference>
<evidence type="ECO:0008006" key="12">
    <source>
        <dbReference type="Google" id="ProtNLM"/>
    </source>
</evidence>
<dbReference type="PROSITE" id="PS00086">
    <property type="entry name" value="CYTOCHROME_P450"/>
    <property type="match status" value="1"/>
</dbReference>
<dbReference type="GO" id="GO:0005506">
    <property type="term" value="F:iron ion binding"/>
    <property type="evidence" value="ECO:0007669"/>
    <property type="project" value="InterPro"/>
</dbReference>
<evidence type="ECO:0000256" key="5">
    <source>
        <dbReference type="ARBA" id="ARBA00023004"/>
    </source>
</evidence>
<dbReference type="InterPro" id="IPR036396">
    <property type="entry name" value="Cyt_P450_sf"/>
</dbReference>
<keyword evidence="5 7" id="KW-0408">Iron</keyword>
<dbReference type="Pfam" id="PF00067">
    <property type="entry name" value="p450"/>
    <property type="match status" value="1"/>
</dbReference>
<keyword evidence="7 8" id="KW-0349">Heme</keyword>
<keyword evidence="11" id="KW-1185">Reference proteome</keyword>
<evidence type="ECO:0000256" key="9">
    <source>
        <dbReference type="SAM" id="MobiDB-lite"/>
    </source>
</evidence>
<dbReference type="InterPro" id="IPR002403">
    <property type="entry name" value="Cyt_P450_E_grp-IV"/>
</dbReference>
<dbReference type="PANTHER" id="PTHR46206">
    <property type="entry name" value="CYTOCHROME P450"/>
    <property type="match status" value="1"/>
</dbReference>
<evidence type="ECO:0000256" key="7">
    <source>
        <dbReference type="PIRSR" id="PIRSR602403-1"/>
    </source>
</evidence>
<feature type="binding site" description="axial binding residue" evidence="7">
    <location>
        <position position="482"/>
    </location>
    <ligand>
        <name>heme</name>
        <dbReference type="ChEBI" id="CHEBI:30413"/>
    </ligand>
    <ligandPart>
        <name>Fe</name>
        <dbReference type="ChEBI" id="CHEBI:18248"/>
    </ligandPart>
</feature>
<dbReference type="InterPro" id="IPR001128">
    <property type="entry name" value="Cyt_P450"/>
</dbReference>
<evidence type="ECO:0000256" key="8">
    <source>
        <dbReference type="RuleBase" id="RU000461"/>
    </source>
</evidence>
<evidence type="ECO:0000313" key="10">
    <source>
        <dbReference type="EMBL" id="MDI1489524.1"/>
    </source>
</evidence>
<keyword evidence="4 8" id="KW-0560">Oxidoreductase</keyword>
<dbReference type="Proteomes" id="UP001161017">
    <property type="component" value="Unassembled WGS sequence"/>
</dbReference>
<sequence>MGLLQYLPSPLRDLLASLPPTTASWIILTLGIIATIALLTSDNRPAAAPSSPQPAITPAPSSTASPSSPKSLSALPTLGDPPTFRTSCLSLLRSALPETWYRMPTPDGERILLPHRYVDELKNRPRSDLSFTKANSDILLGKFTGIDEVNEQSVEVVAKDLTRHIPGLLGEIQEEIGVAFGREFDEELAREKGDGWKEVQLHEKVLRIVSMVSSRIFVTKEVSRSEAWIKTSIQYTADVFAGGQGLKKWHPWLRPLMFRLLAPMRRLETMKATARRLLFPILEAREKEKRAGGKKEEKEYKDTIYWMQQRSSHIPSFDFKEQAHVQLIIGLAAIHTTGMATTHMLYDLAARQEYVEPLRQEVEKVLRLEGAKLTKQGLGKLRLMDSFMKESQRLSPIALTFFTRKTSVPITLHDGFHVPAGTHLTCNEQQSSTNPRVWGELDTFDGFRFAKRADEGVEESSKLAFHTTSVESMAFGHGRHACPGRYFAEAEIKAILCHLLMNYEIKFSDTVTERPRNIFFETAIMPDPTQKVLLRRRR</sequence>
<dbReference type="CDD" id="cd11041">
    <property type="entry name" value="CYP503A1-like"/>
    <property type="match status" value="1"/>
</dbReference>